<dbReference type="Gene3D" id="3.50.50.60">
    <property type="entry name" value="FAD/NAD(P)-binding domain"/>
    <property type="match status" value="2"/>
</dbReference>
<accession>A0ABN5H4X7</accession>
<evidence type="ECO:0000259" key="3">
    <source>
        <dbReference type="Pfam" id="PF07992"/>
    </source>
</evidence>
<evidence type="ECO:0000256" key="1">
    <source>
        <dbReference type="ARBA" id="ARBA00022630"/>
    </source>
</evidence>
<keyword evidence="5" id="KW-1185">Reference proteome</keyword>
<dbReference type="InterPro" id="IPR036188">
    <property type="entry name" value="FAD/NAD-bd_sf"/>
</dbReference>
<dbReference type="SUPFAM" id="SSF51905">
    <property type="entry name" value="FAD/NAD(P)-binding domain"/>
    <property type="match status" value="1"/>
</dbReference>
<keyword evidence="1" id="KW-0285">Flavoprotein</keyword>
<dbReference type="PRINTS" id="PR00368">
    <property type="entry name" value="FADPNR"/>
</dbReference>
<sequence>MNSIETVAVVGGGPAGIACAIWLKRLGLLPKIFERHHLGGQLHDITLPLQDVPGFYGADVSVLLADLVQQLHQMEIDVYEEHDVVAFDEAEKLLTCADGATYHAQAVVYAPGLRTRDLKVPGAQWVTSLSTSALLAQPLAGEVLIVGGGDRAFEAALRLSEAGKTVRLIHRRDHFRARPDFQQRVRDLGIPVHVNTIVEAITRTQGGVEVVLKGPRTTKRVKAAVVMVRIGMEPDIQPGLCSSVLSDVVPLWPSSRLRVIGDAVTPVPFRSIVTAFASGMVAAKEMVMNPPWRS</sequence>
<organism evidence="4 5">
    <name type="scientific">Sulfobacillus thermotolerans</name>
    <dbReference type="NCBI Taxonomy" id="338644"/>
    <lineage>
        <taxon>Bacteria</taxon>
        <taxon>Bacillati</taxon>
        <taxon>Bacillota</taxon>
        <taxon>Clostridia</taxon>
        <taxon>Eubacteriales</taxon>
        <taxon>Clostridiales Family XVII. Incertae Sedis</taxon>
        <taxon>Sulfobacillus</taxon>
    </lineage>
</organism>
<dbReference type="Pfam" id="PF07992">
    <property type="entry name" value="Pyr_redox_2"/>
    <property type="match status" value="1"/>
</dbReference>
<keyword evidence="2" id="KW-0560">Oxidoreductase</keyword>
<dbReference type="EMBL" id="CP019454">
    <property type="protein sequence ID" value="AUW95136.1"/>
    <property type="molecule type" value="Genomic_DNA"/>
</dbReference>
<evidence type="ECO:0000313" key="4">
    <source>
        <dbReference type="EMBL" id="AUW95136.1"/>
    </source>
</evidence>
<dbReference type="PANTHER" id="PTHR48105">
    <property type="entry name" value="THIOREDOXIN REDUCTASE 1-RELATED-RELATED"/>
    <property type="match status" value="1"/>
</dbReference>
<protein>
    <recommendedName>
        <fullName evidence="3">FAD/NAD(P)-binding domain-containing protein</fullName>
    </recommendedName>
</protein>
<feature type="domain" description="FAD/NAD(P)-binding" evidence="3">
    <location>
        <begin position="6"/>
        <end position="237"/>
    </location>
</feature>
<proteinExistence type="predicted"/>
<gene>
    <name evidence="4" type="ORF">BXT84_15220</name>
</gene>
<dbReference type="PRINTS" id="PR00469">
    <property type="entry name" value="PNDRDTASEII"/>
</dbReference>
<name>A0ABN5H4X7_9FIRM</name>
<dbReference type="InterPro" id="IPR023753">
    <property type="entry name" value="FAD/NAD-binding_dom"/>
</dbReference>
<evidence type="ECO:0000256" key="2">
    <source>
        <dbReference type="ARBA" id="ARBA00023002"/>
    </source>
</evidence>
<dbReference type="InterPro" id="IPR050097">
    <property type="entry name" value="Ferredoxin-NADP_redctase_2"/>
</dbReference>
<dbReference type="Proteomes" id="UP000325292">
    <property type="component" value="Chromosome"/>
</dbReference>
<reference evidence="4 5" key="1">
    <citation type="journal article" date="2019" name="Sci. Rep.">
        <title>Sulfobacillus thermotolerans: new insights into resistance and metabolic capacities of acidophilic chemolithotrophs.</title>
        <authorList>
            <person name="Panyushkina A.E."/>
            <person name="Babenko V.V."/>
            <person name="Nikitina A.S."/>
            <person name="Selezneva O.V."/>
            <person name="Tsaplina I.A."/>
            <person name="Letarova M.A."/>
            <person name="Kostryukova E.S."/>
            <person name="Letarov A.V."/>
        </authorList>
    </citation>
    <scope>NUCLEOTIDE SEQUENCE [LARGE SCALE GENOMIC DNA]</scope>
    <source>
        <strain evidence="4 5">Kr1</strain>
    </source>
</reference>
<evidence type="ECO:0000313" key="5">
    <source>
        <dbReference type="Proteomes" id="UP000325292"/>
    </source>
</evidence>